<feature type="transmembrane region" description="Helical" evidence="2">
    <location>
        <begin position="207"/>
        <end position="229"/>
    </location>
</feature>
<keyword evidence="2" id="KW-0812">Transmembrane</keyword>
<feature type="transmembrane region" description="Helical" evidence="2">
    <location>
        <begin position="341"/>
        <end position="361"/>
    </location>
</feature>
<dbReference type="EMBL" id="KV441499">
    <property type="protein sequence ID" value="OAG14532.1"/>
    <property type="molecule type" value="Genomic_DNA"/>
</dbReference>
<dbReference type="KEGG" id="aalt:CC77DRAFT_1035545"/>
<dbReference type="RefSeq" id="XP_018379953.1">
    <property type="nucleotide sequence ID" value="XM_018526945.1"/>
</dbReference>
<evidence type="ECO:0000313" key="3">
    <source>
        <dbReference type="EMBL" id="OAG14532.1"/>
    </source>
</evidence>
<sequence>MTAVAGALGSVIGYLGAEVAEPTVFERLLWPQRFYNYASLRTLLVSALMMPMGGPLHKAALETLDAIRENGLYRGATRGHMLGTAFFHENDVKYFNRVVNEGEKDIRNGFWVEVLRMINQGTRERKATRQRKRASSNGAIAPQAATSRTRATQPLFTLTISEEPSDPNASYVTLSEDKVTFKTILGIVCSELSTIIFAVVIGVKQRVFWLTGLLALPLVLKLISLLVTVRRETFPQASTTLSGTSTSNSLPKAAQTQTVAARPAPPETQIYEVILPCLGFTLLVGKPNIILPFFRHYGHPLRETRYDRFREICCLALIYLFVLYFPAGLIALLWMPEDTQYVWLGYQVYAIVFMHLSRLFGLGGTARTEDRIARLLEAGKEVCLQSGEVKLWAKLQWDEVASIEEGRKAINATVESHCLAASYPCEKPYPKA</sequence>
<feature type="transmembrane region" description="Helical" evidence="2">
    <location>
        <begin position="183"/>
        <end position="201"/>
    </location>
</feature>
<dbReference type="OMA" id="RFREICC"/>
<evidence type="ECO:0000256" key="2">
    <source>
        <dbReference type="SAM" id="Phobius"/>
    </source>
</evidence>
<keyword evidence="4" id="KW-1185">Reference proteome</keyword>
<proteinExistence type="predicted"/>
<accession>A0A177D5Z3</accession>
<organism evidence="3 4">
    <name type="scientific">Alternaria alternata</name>
    <name type="common">Alternaria rot fungus</name>
    <name type="synonym">Torula alternata</name>
    <dbReference type="NCBI Taxonomy" id="5599"/>
    <lineage>
        <taxon>Eukaryota</taxon>
        <taxon>Fungi</taxon>
        <taxon>Dikarya</taxon>
        <taxon>Ascomycota</taxon>
        <taxon>Pezizomycotina</taxon>
        <taxon>Dothideomycetes</taxon>
        <taxon>Pleosporomycetidae</taxon>
        <taxon>Pleosporales</taxon>
        <taxon>Pleosporineae</taxon>
        <taxon>Pleosporaceae</taxon>
        <taxon>Alternaria</taxon>
        <taxon>Alternaria sect. Alternaria</taxon>
        <taxon>Alternaria alternata complex</taxon>
    </lineage>
</organism>
<reference evidence="3 4" key="1">
    <citation type="submission" date="2016-05" db="EMBL/GenBank/DDBJ databases">
        <title>Comparative analysis of secretome profiles of manganese(II)-oxidizing ascomycete fungi.</title>
        <authorList>
            <consortium name="DOE Joint Genome Institute"/>
            <person name="Zeiner C.A."/>
            <person name="Purvine S.O."/>
            <person name="Zink E.M."/>
            <person name="Wu S."/>
            <person name="Pasa-Tolic L."/>
            <person name="Chaput D.L."/>
            <person name="Haridas S."/>
            <person name="Grigoriev I.V."/>
            <person name="Santelli C.M."/>
            <person name="Hansel C.M."/>
        </authorList>
    </citation>
    <scope>NUCLEOTIDE SEQUENCE [LARGE SCALE GENOMIC DNA]</scope>
    <source>
        <strain evidence="3 4">SRC1lrK2f</strain>
    </source>
</reference>
<dbReference type="AlphaFoldDB" id="A0A177D5Z3"/>
<dbReference type="VEuPathDB" id="FungiDB:CC77DRAFT_1035545"/>
<keyword evidence="2" id="KW-0472">Membrane</keyword>
<dbReference type="GeneID" id="29112539"/>
<feature type="region of interest" description="Disordered" evidence="1">
    <location>
        <begin position="123"/>
        <end position="146"/>
    </location>
</feature>
<name>A0A177D5Z3_ALTAL</name>
<gene>
    <name evidence="3" type="ORF">CC77DRAFT_1035545</name>
</gene>
<evidence type="ECO:0000256" key="1">
    <source>
        <dbReference type="SAM" id="MobiDB-lite"/>
    </source>
</evidence>
<feature type="transmembrane region" description="Helical" evidence="2">
    <location>
        <begin position="312"/>
        <end position="335"/>
    </location>
</feature>
<protein>
    <submittedName>
        <fullName evidence="3">Uncharacterized protein</fullName>
    </submittedName>
</protein>
<dbReference type="Proteomes" id="UP000077248">
    <property type="component" value="Unassembled WGS sequence"/>
</dbReference>
<keyword evidence="2" id="KW-1133">Transmembrane helix</keyword>
<evidence type="ECO:0000313" key="4">
    <source>
        <dbReference type="Proteomes" id="UP000077248"/>
    </source>
</evidence>